<sequence length="64" mass="7514">MNKNELIDNIIDAAWIIKTKYPKYMPSRNFHIVDVVTRITVYSNGSQEINGMIYYSYWLVLGVL</sequence>
<evidence type="ECO:0000313" key="1">
    <source>
        <dbReference type="EMBL" id="DAG00764.1"/>
    </source>
</evidence>
<dbReference type="EMBL" id="BK016182">
    <property type="protein sequence ID" value="DAG00764.1"/>
    <property type="molecule type" value="Genomic_DNA"/>
</dbReference>
<accession>A0A8S5V244</accession>
<proteinExistence type="predicted"/>
<protein>
    <submittedName>
        <fullName evidence="1">Uncharacterized protein</fullName>
    </submittedName>
</protein>
<reference evidence="1" key="1">
    <citation type="journal article" date="2021" name="Proc. Natl. Acad. Sci. U.S.A.">
        <title>A Catalog of Tens of Thousands of Viruses from Human Metagenomes Reveals Hidden Associations with Chronic Diseases.</title>
        <authorList>
            <person name="Tisza M.J."/>
            <person name="Buck C.B."/>
        </authorList>
    </citation>
    <scope>NUCLEOTIDE SEQUENCE</scope>
    <source>
        <strain evidence="1">CtJ2i1</strain>
    </source>
</reference>
<organism evidence="1">
    <name type="scientific">Myoviridae sp. ctJ2i1</name>
    <dbReference type="NCBI Taxonomy" id="2825079"/>
    <lineage>
        <taxon>Viruses</taxon>
        <taxon>Duplodnaviria</taxon>
        <taxon>Heunggongvirae</taxon>
        <taxon>Uroviricota</taxon>
        <taxon>Caudoviricetes</taxon>
    </lineage>
</organism>
<name>A0A8S5V244_9CAUD</name>